<proteinExistence type="predicted"/>
<dbReference type="SUPFAM" id="SSF143990">
    <property type="entry name" value="YbiA-like"/>
    <property type="match status" value="1"/>
</dbReference>
<dbReference type="Proteomes" id="UP001280581">
    <property type="component" value="Unassembled WGS sequence"/>
</dbReference>
<evidence type="ECO:0000259" key="1">
    <source>
        <dbReference type="Pfam" id="PF08719"/>
    </source>
</evidence>
<dbReference type="Gene3D" id="1.10.357.40">
    <property type="entry name" value="YbiA-like"/>
    <property type="match status" value="1"/>
</dbReference>
<organism evidence="2 3">
    <name type="scientific">Pseudopithomyces chartarum</name>
    <dbReference type="NCBI Taxonomy" id="1892770"/>
    <lineage>
        <taxon>Eukaryota</taxon>
        <taxon>Fungi</taxon>
        <taxon>Dikarya</taxon>
        <taxon>Ascomycota</taxon>
        <taxon>Pezizomycotina</taxon>
        <taxon>Dothideomycetes</taxon>
        <taxon>Pleosporomycetidae</taxon>
        <taxon>Pleosporales</taxon>
        <taxon>Massarineae</taxon>
        <taxon>Didymosphaeriaceae</taxon>
        <taxon>Pseudopithomyces</taxon>
    </lineage>
</organism>
<dbReference type="CDD" id="cd15457">
    <property type="entry name" value="NADAR"/>
    <property type="match status" value="1"/>
</dbReference>
<accession>A0AAN6LUE6</accession>
<evidence type="ECO:0000313" key="2">
    <source>
        <dbReference type="EMBL" id="KAK3203426.1"/>
    </source>
</evidence>
<comment type="caution">
    <text evidence="2">The sequence shown here is derived from an EMBL/GenBank/DDBJ whole genome shotgun (WGS) entry which is preliminary data.</text>
</comment>
<keyword evidence="3" id="KW-1185">Reference proteome</keyword>
<dbReference type="NCBIfam" id="TIGR02464">
    <property type="entry name" value="ribofla_fusion"/>
    <property type="match status" value="1"/>
</dbReference>
<dbReference type="InterPro" id="IPR012816">
    <property type="entry name" value="NADAR"/>
</dbReference>
<name>A0AAN6LUE6_9PLEO</name>
<feature type="domain" description="NADAR" evidence="1">
    <location>
        <begin position="15"/>
        <end position="154"/>
    </location>
</feature>
<reference evidence="2 3" key="1">
    <citation type="submission" date="2021-02" db="EMBL/GenBank/DDBJ databases">
        <title>Genome assembly of Pseudopithomyces chartarum.</title>
        <authorList>
            <person name="Jauregui R."/>
            <person name="Singh J."/>
            <person name="Voisey C."/>
        </authorList>
    </citation>
    <scope>NUCLEOTIDE SEQUENCE [LARGE SCALE GENOMIC DNA]</scope>
    <source>
        <strain evidence="2 3">AGR01</strain>
    </source>
</reference>
<dbReference type="InterPro" id="IPR037238">
    <property type="entry name" value="YbiA-like_sf"/>
</dbReference>
<evidence type="ECO:0000313" key="3">
    <source>
        <dbReference type="Proteomes" id="UP001280581"/>
    </source>
</evidence>
<gene>
    <name evidence="2" type="ORF">GRF29_112g1234278</name>
</gene>
<protein>
    <recommendedName>
        <fullName evidence="1">NADAR domain-containing protein</fullName>
    </recommendedName>
</protein>
<dbReference type="Pfam" id="PF08719">
    <property type="entry name" value="NADAR"/>
    <property type="match status" value="1"/>
</dbReference>
<sequence length="156" mass="17721">MPPQQGNTKKSGPVYFWKPEKGHGYLGQWYWSPWTCNGESYNSAEMWMMVGKARIFSDEDTAQEILATSEPRKQRALGRTVKGFEEKVWDAHKLRIVEEGNYHKFTISEDAENLRALLLATGDRELVEASAMDRVWGIGFSESNAEQNRGETEGGT</sequence>
<dbReference type="AlphaFoldDB" id="A0AAN6LUE6"/>
<dbReference type="EMBL" id="WVTA01000011">
    <property type="protein sequence ID" value="KAK3203426.1"/>
    <property type="molecule type" value="Genomic_DNA"/>
</dbReference>